<feature type="region of interest" description="Disordered" evidence="7">
    <location>
        <begin position="1038"/>
        <end position="1065"/>
    </location>
</feature>
<comment type="caution">
    <text evidence="9">The sequence shown here is derived from an EMBL/GenBank/DDBJ whole genome shotgun (WGS) entry which is preliminary data.</text>
</comment>
<dbReference type="EMBL" id="PNBA02000010">
    <property type="protein sequence ID" value="KAG6409628.1"/>
    <property type="molecule type" value="Genomic_DNA"/>
</dbReference>
<feature type="region of interest" description="Disordered" evidence="7">
    <location>
        <begin position="988"/>
        <end position="1007"/>
    </location>
</feature>
<evidence type="ECO:0000259" key="8">
    <source>
        <dbReference type="Pfam" id="PF10513"/>
    </source>
</evidence>
<dbReference type="Proteomes" id="UP000298416">
    <property type="component" value="Unassembled WGS sequence"/>
</dbReference>
<dbReference type="PANTHER" id="PTHR14898">
    <property type="entry name" value="ENHANCER OF POLYCOMB"/>
    <property type="match status" value="1"/>
</dbReference>
<dbReference type="InterPro" id="IPR019542">
    <property type="entry name" value="Enhancer_polycomb-like_N"/>
</dbReference>
<keyword evidence="5 6" id="KW-0539">Nucleus</keyword>
<feature type="compositionally biased region" description="Acidic residues" evidence="7">
    <location>
        <begin position="308"/>
        <end position="318"/>
    </location>
</feature>
<feature type="compositionally biased region" description="Basic and acidic residues" evidence="7">
    <location>
        <begin position="380"/>
        <end position="392"/>
    </location>
</feature>
<feature type="compositionally biased region" description="Polar residues" evidence="7">
    <location>
        <begin position="1579"/>
        <end position="1603"/>
    </location>
</feature>
<feature type="domain" description="Enhancer of polycomb-like N-terminal" evidence="8">
    <location>
        <begin position="1289"/>
        <end position="1379"/>
    </location>
</feature>
<evidence type="ECO:0000256" key="1">
    <source>
        <dbReference type="ARBA" id="ARBA00004123"/>
    </source>
</evidence>
<evidence type="ECO:0000256" key="3">
    <source>
        <dbReference type="ARBA" id="ARBA00023015"/>
    </source>
</evidence>
<evidence type="ECO:0000256" key="2">
    <source>
        <dbReference type="ARBA" id="ARBA00008035"/>
    </source>
</evidence>
<feature type="region of interest" description="Disordered" evidence="7">
    <location>
        <begin position="365"/>
        <end position="396"/>
    </location>
</feature>
<keyword evidence="4 6" id="KW-0804">Transcription</keyword>
<feature type="region of interest" description="Disordered" evidence="7">
    <location>
        <begin position="479"/>
        <end position="507"/>
    </location>
</feature>
<name>A0A8X8XA18_SALSN</name>
<comment type="similarity">
    <text evidence="2 6">Belongs to the enhancer of polycomb family.</text>
</comment>
<feature type="compositionally biased region" description="Basic and acidic residues" evidence="7">
    <location>
        <begin position="159"/>
        <end position="170"/>
    </location>
</feature>
<feature type="region of interest" description="Disordered" evidence="7">
    <location>
        <begin position="520"/>
        <end position="556"/>
    </location>
</feature>
<dbReference type="GO" id="GO:0005634">
    <property type="term" value="C:nucleus"/>
    <property type="evidence" value="ECO:0007669"/>
    <property type="project" value="UniProtKB-SubCell"/>
</dbReference>
<feature type="region of interest" description="Disordered" evidence="7">
    <location>
        <begin position="576"/>
        <end position="600"/>
    </location>
</feature>
<accession>A0A8X8XA18</accession>
<feature type="region of interest" description="Disordered" evidence="7">
    <location>
        <begin position="110"/>
        <end position="318"/>
    </location>
</feature>
<feature type="region of interest" description="Disordered" evidence="7">
    <location>
        <begin position="54"/>
        <end position="96"/>
    </location>
</feature>
<feature type="compositionally biased region" description="Polar residues" evidence="7">
    <location>
        <begin position="143"/>
        <end position="155"/>
    </location>
</feature>
<reference evidence="9" key="2">
    <citation type="submission" date="2020-08" db="EMBL/GenBank/DDBJ databases">
        <title>Plant Genome Project.</title>
        <authorList>
            <person name="Zhang R.-G."/>
        </authorList>
    </citation>
    <scope>NUCLEOTIDE SEQUENCE</scope>
    <source>
        <strain evidence="9">Huo1</strain>
        <tissue evidence="9">Leaf</tissue>
    </source>
</reference>
<evidence type="ECO:0000256" key="7">
    <source>
        <dbReference type="SAM" id="MobiDB-lite"/>
    </source>
</evidence>
<evidence type="ECO:0000256" key="5">
    <source>
        <dbReference type="ARBA" id="ARBA00023242"/>
    </source>
</evidence>
<keyword evidence="3 6" id="KW-0805">Transcription regulation</keyword>
<dbReference type="InterPro" id="IPR024943">
    <property type="entry name" value="Enhancer_polycomb"/>
</dbReference>
<evidence type="ECO:0000313" key="10">
    <source>
        <dbReference type="Proteomes" id="UP000298416"/>
    </source>
</evidence>
<reference evidence="9" key="1">
    <citation type="submission" date="2018-01" db="EMBL/GenBank/DDBJ databases">
        <authorList>
            <person name="Mao J.F."/>
        </authorList>
    </citation>
    <scope>NUCLEOTIDE SEQUENCE</scope>
    <source>
        <strain evidence="9">Huo1</strain>
        <tissue evidence="9">Leaf</tissue>
    </source>
</reference>
<dbReference type="GO" id="GO:0006357">
    <property type="term" value="P:regulation of transcription by RNA polymerase II"/>
    <property type="evidence" value="ECO:0007669"/>
    <property type="project" value="InterPro"/>
</dbReference>
<feature type="compositionally biased region" description="Polar residues" evidence="7">
    <location>
        <begin position="545"/>
        <end position="556"/>
    </location>
</feature>
<dbReference type="CDD" id="cd20404">
    <property type="entry name" value="Tudor_Agenet_AtEML-like"/>
    <property type="match status" value="1"/>
</dbReference>
<feature type="compositionally biased region" description="Polar residues" evidence="7">
    <location>
        <begin position="216"/>
        <end position="226"/>
    </location>
</feature>
<gene>
    <name evidence="9" type="ORF">SASPL_127669</name>
</gene>
<keyword evidence="10" id="KW-1185">Reference proteome</keyword>
<evidence type="ECO:0000256" key="4">
    <source>
        <dbReference type="ARBA" id="ARBA00023163"/>
    </source>
</evidence>
<feature type="compositionally biased region" description="Basic residues" evidence="7">
    <location>
        <begin position="129"/>
        <end position="140"/>
    </location>
</feature>
<evidence type="ECO:0000313" key="9">
    <source>
        <dbReference type="EMBL" id="KAG6409628.1"/>
    </source>
</evidence>
<feature type="region of interest" description="Disordered" evidence="7">
    <location>
        <begin position="1579"/>
        <end position="1610"/>
    </location>
</feature>
<evidence type="ECO:0000256" key="6">
    <source>
        <dbReference type="RuleBase" id="RU361124"/>
    </source>
</evidence>
<feature type="compositionally biased region" description="Polar residues" evidence="7">
    <location>
        <begin position="182"/>
        <end position="194"/>
    </location>
</feature>
<proteinExistence type="inferred from homology"/>
<protein>
    <recommendedName>
        <fullName evidence="6">Enhancer of polycomb-like protein</fullName>
    </recommendedName>
</protein>
<feature type="compositionally biased region" description="Polar residues" evidence="7">
    <location>
        <begin position="1041"/>
        <end position="1054"/>
    </location>
</feature>
<sequence length="1684" mass="188909">MLDLHFSNGVGAVILILEFDSKKKSGGVEIPKKNRSLDLKSLYESKFSEVRNSKKKVCDENDGENVKKKKRKSRKEVPLSSLESDAKRSRKVSLNGVKPELEFGHKLKGSSEGLQLPLGHNVSSFNIPKRPRGFVGRKRLKSDQGSKTTRCSDSADSAGEVKAEVSKSEDGEAPNDRLAPVTTPSSGNDHVSTVRSKRKINGSNSKLKQKTDSKPTVKSSGSNVKLKQQVGAEEVEDDRNGESGSACHAEKECDPVVNNRVPLRKRKQSNGQKKKDEVLSKGRGGAEAKAKKSQPSMGSSSDRRFADFVDEDDDDEENLEQNAARMLSSRFDPSCTGFSSKKSSVSQKANRLLISSSSARDSFTRRAKSFADGPSASADDQSRTLRPRRESAGKGVSRKRRHFYEILAQDLDPYWVLNRRIKIFWPLDESWYFGLVYDYNSETMHHLIKYDDREEEIVNLLDEKFKLLLLPSEVPDNSRTRKRRRVKDLHSGQTAPSAGDDSCTRDPLDSKPIASWLASQSERFKTSPKSPKRQKTPTKHLPLISSFSSEKTDNSNSDVVDSTIFINNPDCESASVDSLLDGQRGNSSLPKSTHTSQSEKHVVYVRKKYRKSSEGGNSLSRDVRVCRTSPWVVLPLSPVSVGLRPTKGGSGKRLWSFDGQGKLRVKDVLLESEQFKFEIWLPVLPCLETLFELGNFSLLHDIFMLQHGVLVASSPAVVLEILFIDTNFGMRFLLYEGCLKQAVILIFQILIVFSQFDEKWNDDMKLPATSIRFQLSSSQDARKQHVFAFYSFSKLRSSRWLYLDSEILQHCLLIKQLPISECTYDNIKELECGNFHSRILCNGLKHSSNEGFKYVPGILPMGVSRDARNKRMTQSALSLATKFGKVPQFALSFSAAPTFFLALHLQLLMEHSFAWVNLQHQSSLCSSESSDDICQPGAECARLKPRSSAFQDGTIGNQIRKIDAEAPGLNGFQRDPGMGVVLASNAAENTGSSKKIQRGNPDNDGRGGCFKEFAGNASETISQSCQHEPRLEAHQLIDAQRLSSMPTSITSQTPDPRRDSTPGGMRIEIPSSESGQASDMDCNVHDGFIHTPNTIGFRSSWQHGGSNSVSSPHKPPVWPDGSPNFKPNGFSNGPKKPRTQVQYTLPFVGCDLSEKQKSPSTKSIPCKRIRKASLKRISDGSVNHRKNVELLTCVANVLVTIGDKGWRECGVHIVLEVDDHNEWRLAVKLSGVTKYSYKVKHILQPGSTNRYSHAMMWKGGKDWVLEFPNRSQWMLFKEMHEECHDRNIRAASVKNIPIPGVCLVEESDDLGNEVPFVRNPIKYFRQVQSDVEMAMDPLHILYDMDSDDEQWLMAHNSRADEHDEISEESLEKAIAMFEKVSYSQHRLNFTDEEIEKLLIGMGSAGALKVIHQYWREKREKIGMSLIRHLQPPLWERYQQQLKDWEHKVSPGLYAFSAGSQGKVPPEKPPMFAFCLRPRGLEVPNKGSKQRSHRRLPVFGHHHASLADQDGRRSNGHVFGDEKMLYSSSLHHDYFDVSPSTRALSPRDAHFCLSTGPSGSPKFYKNKLKKLRSYPSYSNQQMTIPYTPRSTGKRNASQQWNTGVPESPGQRPYFLQGPDSYYLPEFRVRDACGAAQIAHKMARLKREKAQKLFHRADIAVHKAVVALMNAEAVKEPFDGDSIDIN</sequence>
<dbReference type="GO" id="GO:0035267">
    <property type="term" value="C:NuA4 histone acetyltransferase complex"/>
    <property type="evidence" value="ECO:0007669"/>
    <property type="project" value="InterPro"/>
</dbReference>
<feature type="compositionally biased region" description="Polar residues" evidence="7">
    <location>
        <begin position="584"/>
        <end position="596"/>
    </location>
</feature>
<comment type="subcellular location">
    <subcellularLocation>
        <location evidence="1 6">Nucleus</location>
    </subcellularLocation>
</comment>
<dbReference type="Pfam" id="PF10513">
    <property type="entry name" value="EPL1"/>
    <property type="match status" value="1"/>
</dbReference>
<feature type="compositionally biased region" description="Basic and acidic residues" evidence="7">
    <location>
        <begin position="273"/>
        <end position="290"/>
    </location>
</feature>
<organism evidence="9">
    <name type="scientific">Salvia splendens</name>
    <name type="common">Scarlet sage</name>
    <dbReference type="NCBI Taxonomy" id="180675"/>
    <lineage>
        <taxon>Eukaryota</taxon>
        <taxon>Viridiplantae</taxon>
        <taxon>Streptophyta</taxon>
        <taxon>Embryophyta</taxon>
        <taxon>Tracheophyta</taxon>
        <taxon>Spermatophyta</taxon>
        <taxon>Magnoliopsida</taxon>
        <taxon>eudicotyledons</taxon>
        <taxon>Gunneridae</taxon>
        <taxon>Pentapetalae</taxon>
        <taxon>asterids</taxon>
        <taxon>lamiids</taxon>
        <taxon>Lamiales</taxon>
        <taxon>Lamiaceae</taxon>
        <taxon>Nepetoideae</taxon>
        <taxon>Mentheae</taxon>
        <taxon>Salviinae</taxon>
        <taxon>Salvia</taxon>
        <taxon>Salvia subgen. Calosphace</taxon>
        <taxon>core Calosphace</taxon>
    </lineage>
</organism>